<name>A0A813PIY9_9BILA</name>
<gene>
    <name evidence="2" type="ORF">JYZ213_LOCUS2535</name>
    <name evidence="3" type="ORF">OXD698_LOCUS7071</name>
</gene>
<comment type="caution">
    <text evidence="2">The sequence shown here is derived from an EMBL/GenBank/DDBJ whole genome shotgun (WGS) entry which is preliminary data.</text>
</comment>
<reference evidence="2" key="1">
    <citation type="submission" date="2021-02" db="EMBL/GenBank/DDBJ databases">
        <authorList>
            <person name="Nowell W R."/>
        </authorList>
    </citation>
    <scope>NUCLEOTIDE SEQUENCE</scope>
</reference>
<dbReference type="Proteomes" id="UP000663844">
    <property type="component" value="Unassembled WGS sequence"/>
</dbReference>
<sequence>MTVKESQIFFQWLFFILISIFILIIIIGFFCWYAARRRQHIQHSNQRNLDKVAVNKKPIQQTFSSKNEYLPSSNYNLKIKSRSASSSQLTNTDIAHLDKLIRTASDRSIWKQNYSKINQYNKSRKVPSGHIQYKI</sequence>
<protein>
    <submittedName>
        <fullName evidence="2">Uncharacterized protein</fullName>
    </submittedName>
</protein>
<organism evidence="2 4">
    <name type="scientific">Adineta steineri</name>
    <dbReference type="NCBI Taxonomy" id="433720"/>
    <lineage>
        <taxon>Eukaryota</taxon>
        <taxon>Metazoa</taxon>
        <taxon>Spiralia</taxon>
        <taxon>Gnathifera</taxon>
        <taxon>Rotifera</taxon>
        <taxon>Eurotatoria</taxon>
        <taxon>Bdelloidea</taxon>
        <taxon>Adinetida</taxon>
        <taxon>Adinetidae</taxon>
        <taxon>Adineta</taxon>
    </lineage>
</organism>
<evidence type="ECO:0000256" key="1">
    <source>
        <dbReference type="SAM" id="Phobius"/>
    </source>
</evidence>
<keyword evidence="1" id="KW-1133">Transmembrane helix</keyword>
<keyword evidence="1" id="KW-0812">Transmembrane</keyword>
<dbReference type="AlphaFoldDB" id="A0A813PIY9"/>
<keyword evidence="1" id="KW-0472">Membrane</keyword>
<evidence type="ECO:0000313" key="4">
    <source>
        <dbReference type="Proteomes" id="UP000663845"/>
    </source>
</evidence>
<dbReference type="EMBL" id="CAJNOG010000013">
    <property type="protein sequence ID" value="CAF0751862.1"/>
    <property type="molecule type" value="Genomic_DNA"/>
</dbReference>
<dbReference type="Proteomes" id="UP000663845">
    <property type="component" value="Unassembled WGS sequence"/>
</dbReference>
<proteinExistence type="predicted"/>
<evidence type="ECO:0000313" key="3">
    <source>
        <dbReference type="EMBL" id="CAF3613940.1"/>
    </source>
</evidence>
<feature type="transmembrane region" description="Helical" evidence="1">
    <location>
        <begin position="12"/>
        <end position="35"/>
    </location>
</feature>
<dbReference type="EMBL" id="CAJOAZ010000317">
    <property type="protein sequence ID" value="CAF3613940.1"/>
    <property type="molecule type" value="Genomic_DNA"/>
</dbReference>
<accession>A0A813PIY9</accession>
<evidence type="ECO:0000313" key="2">
    <source>
        <dbReference type="EMBL" id="CAF0751862.1"/>
    </source>
</evidence>